<reference evidence="2" key="1">
    <citation type="submission" date="2020-06" db="EMBL/GenBank/DDBJ databases">
        <authorList>
            <consortium name="Plant Systems Biology data submission"/>
        </authorList>
    </citation>
    <scope>NUCLEOTIDE SEQUENCE</scope>
    <source>
        <strain evidence="2">D6</strain>
    </source>
</reference>
<organism evidence="2 3">
    <name type="scientific">Seminavis robusta</name>
    <dbReference type="NCBI Taxonomy" id="568900"/>
    <lineage>
        <taxon>Eukaryota</taxon>
        <taxon>Sar</taxon>
        <taxon>Stramenopiles</taxon>
        <taxon>Ochrophyta</taxon>
        <taxon>Bacillariophyta</taxon>
        <taxon>Bacillariophyceae</taxon>
        <taxon>Bacillariophycidae</taxon>
        <taxon>Naviculales</taxon>
        <taxon>Naviculaceae</taxon>
        <taxon>Seminavis</taxon>
    </lineage>
</organism>
<evidence type="ECO:0000313" key="2">
    <source>
        <dbReference type="EMBL" id="CAB9520460.1"/>
    </source>
</evidence>
<evidence type="ECO:0000256" key="1">
    <source>
        <dbReference type="SAM" id="MobiDB-lite"/>
    </source>
</evidence>
<keyword evidence="3" id="KW-1185">Reference proteome</keyword>
<protein>
    <submittedName>
        <fullName evidence="2">Uncharacterized protein</fullName>
    </submittedName>
</protein>
<name>A0A9N8EL18_9STRA</name>
<evidence type="ECO:0000313" key="3">
    <source>
        <dbReference type="Proteomes" id="UP001153069"/>
    </source>
</evidence>
<dbReference type="EMBL" id="CAICTM010001101">
    <property type="protein sequence ID" value="CAB9520460.1"/>
    <property type="molecule type" value="Genomic_DNA"/>
</dbReference>
<dbReference type="Proteomes" id="UP001153069">
    <property type="component" value="Unassembled WGS sequence"/>
</dbReference>
<dbReference type="AlphaFoldDB" id="A0A9N8EL18"/>
<proteinExistence type="predicted"/>
<feature type="region of interest" description="Disordered" evidence="1">
    <location>
        <begin position="1"/>
        <end position="26"/>
    </location>
</feature>
<accession>A0A9N8EL18</accession>
<dbReference type="OrthoDB" id="186473at2759"/>
<gene>
    <name evidence="2" type="ORF">SEMRO_1103_G241750.1</name>
</gene>
<comment type="caution">
    <text evidence="2">The sequence shown here is derived from an EMBL/GenBank/DDBJ whole genome shotgun (WGS) entry which is preliminary data.</text>
</comment>
<sequence>MTQTQSAASPPKTPRNKRNDEGMPLSRTNPVIEATMMLVPIANLAAAAVTAVLAASSGRNMLQTWSLSRQHANGSLPATEIMIDASDSTNEVVSKIQSMKRKELLELYMSSRGPQDLSEIAGEWNGHLLDNDSWIMTAVTGLLSNRMFGMGRKWNGKQFGKENDPQLGINRFHPRNANTKQQAEQSTITPTEHTFDMILRPSKLGARDMSLVLDYTKYQFPLSLWRTMMDEVRIVPLDNGEPRVLIGLGYMAWSGGRMNSSPFVLYRAVEDARDQV</sequence>